<reference evidence="3" key="1">
    <citation type="journal article" date="2019" name="Int. J. Syst. Evol. Microbiol.">
        <title>The Global Catalogue of Microorganisms (GCM) 10K type strain sequencing project: providing services to taxonomists for standard genome sequencing and annotation.</title>
        <authorList>
            <consortium name="The Broad Institute Genomics Platform"/>
            <consortium name="The Broad Institute Genome Sequencing Center for Infectious Disease"/>
            <person name="Wu L."/>
            <person name="Ma J."/>
        </authorList>
    </citation>
    <scope>NUCLEOTIDE SEQUENCE [LARGE SCALE GENOMIC DNA]</scope>
    <source>
        <strain evidence="3">JCM 17326</strain>
    </source>
</reference>
<feature type="transmembrane region" description="Helical" evidence="1">
    <location>
        <begin position="65"/>
        <end position="85"/>
    </location>
</feature>
<keyword evidence="1" id="KW-1133">Transmembrane helix</keyword>
<feature type="transmembrane region" description="Helical" evidence="1">
    <location>
        <begin position="91"/>
        <end position="114"/>
    </location>
</feature>
<sequence>MPVPVVIASTLQYLLAATFLVIPVLVFTHGGPAQRAAEAAVSRQGVPPGVLAEHRIKIEESVAELLFPVAIGIALATLASLGLAGNGPGRILSWIAAALLMTAGGLVTGSQLFAARVVEAAFRKSGDPAVRGLDARAVIGAAQDAFPAVLRPLVVIRFALTTLGSLAVILLLATPAAAAYFG</sequence>
<organism evidence="2 3">
    <name type="scientific">Nonomuraea rosea</name>
    <dbReference type="NCBI Taxonomy" id="638574"/>
    <lineage>
        <taxon>Bacteria</taxon>
        <taxon>Bacillati</taxon>
        <taxon>Actinomycetota</taxon>
        <taxon>Actinomycetes</taxon>
        <taxon>Streptosporangiales</taxon>
        <taxon>Streptosporangiaceae</taxon>
        <taxon>Nonomuraea</taxon>
    </lineage>
</organism>
<dbReference type="RefSeq" id="WP_345565930.1">
    <property type="nucleotide sequence ID" value="NZ_BAABDQ010000012.1"/>
</dbReference>
<keyword evidence="3" id="KW-1185">Reference proteome</keyword>
<evidence type="ECO:0000313" key="2">
    <source>
        <dbReference type="EMBL" id="GAA3566512.1"/>
    </source>
</evidence>
<evidence type="ECO:0000313" key="3">
    <source>
        <dbReference type="Proteomes" id="UP001500630"/>
    </source>
</evidence>
<feature type="transmembrane region" description="Helical" evidence="1">
    <location>
        <begin position="158"/>
        <end position="181"/>
    </location>
</feature>
<name>A0ABP6XFR8_9ACTN</name>
<dbReference type="Proteomes" id="UP001500630">
    <property type="component" value="Unassembled WGS sequence"/>
</dbReference>
<proteinExistence type="predicted"/>
<comment type="caution">
    <text evidence="2">The sequence shown here is derived from an EMBL/GenBank/DDBJ whole genome shotgun (WGS) entry which is preliminary data.</text>
</comment>
<gene>
    <name evidence="2" type="ORF">GCM10022419_053950</name>
</gene>
<feature type="transmembrane region" description="Helical" evidence="1">
    <location>
        <begin position="6"/>
        <end position="27"/>
    </location>
</feature>
<evidence type="ECO:0000256" key="1">
    <source>
        <dbReference type="SAM" id="Phobius"/>
    </source>
</evidence>
<keyword evidence="1" id="KW-0812">Transmembrane</keyword>
<protein>
    <recommendedName>
        <fullName evidence="4">DUF1772 domain-containing protein</fullName>
    </recommendedName>
</protein>
<keyword evidence="1" id="KW-0472">Membrane</keyword>
<dbReference type="EMBL" id="BAABDQ010000012">
    <property type="protein sequence ID" value="GAA3566512.1"/>
    <property type="molecule type" value="Genomic_DNA"/>
</dbReference>
<evidence type="ECO:0008006" key="4">
    <source>
        <dbReference type="Google" id="ProtNLM"/>
    </source>
</evidence>
<accession>A0ABP6XFR8</accession>